<gene>
    <name evidence="1" type="ORF">PMEA_00030755</name>
</gene>
<evidence type="ECO:0000313" key="1">
    <source>
        <dbReference type="EMBL" id="CAH3158971.1"/>
    </source>
</evidence>
<organism evidence="1 2">
    <name type="scientific">Pocillopora meandrina</name>
    <dbReference type="NCBI Taxonomy" id="46732"/>
    <lineage>
        <taxon>Eukaryota</taxon>
        <taxon>Metazoa</taxon>
        <taxon>Cnidaria</taxon>
        <taxon>Anthozoa</taxon>
        <taxon>Hexacorallia</taxon>
        <taxon>Scleractinia</taxon>
        <taxon>Astrocoeniina</taxon>
        <taxon>Pocilloporidae</taxon>
        <taxon>Pocillopora</taxon>
    </lineage>
</organism>
<name>A0AAU9XUG4_9CNID</name>
<comment type="caution">
    <text evidence="1">The sequence shown here is derived from an EMBL/GenBank/DDBJ whole genome shotgun (WGS) entry which is preliminary data.</text>
</comment>
<dbReference type="AlphaFoldDB" id="A0AAU9XUG4"/>
<dbReference type="Proteomes" id="UP001159428">
    <property type="component" value="Unassembled WGS sequence"/>
</dbReference>
<sequence length="257" mass="29626">MEKQFKIQTRWSPSDPQYRSSLVTCEAVRAKQTLDLILVSGRRRWFLLSLKKKYTDGQAQAKRLCKGVTKENTNLRKQLKVFNSSVDILRQHDYSSFSPLSWEDVGDVSSAIYSINIPNEDGVPVCIKRSAVDAQNLISRCWEEMKYQDAEMSNTITAYFNQCLEIEGRLSSLASHHEFKDSNNLKGLYSIHTKQLYDERVRLFGACNMFKKFITPSPEVSNYMVDNVQEVNVLDFWNAGEEFESDEDDDNDSDVEV</sequence>
<evidence type="ECO:0000313" key="2">
    <source>
        <dbReference type="Proteomes" id="UP001159428"/>
    </source>
</evidence>
<protein>
    <submittedName>
        <fullName evidence="1">Uncharacterized protein</fullName>
    </submittedName>
</protein>
<accession>A0AAU9XUG4</accession>
<keyword evidence="2" id="KW-1185">Reference proteome</keyword>
<reference evidence="1 2" key="1">
    <citation type="submission" date="2022-05" db="EMBL/GenBank/DDBJ databases">
        <authorList>
            <consortium name="Genoscope - CEA"/>
            <person name="William W."/>
        </authorList>
    </citation>
    <scope>NUCLEOTIDE SEQUENCE [LARGE SCALE GENOMIC DNA]</scope>
</reference>
<proteinExistence type="predicted"/>
<dbReference type="EMBL" id="CALNXJ010000069">
    <property type="protein sequence ID" value="CAH3158971.1"/>
    <property type="molecule type" value="Genomic_DNA"/>
</dbReference>